<evidence type="ECO:0000313" key="4">
    <source>
        <dbReference type="Proteomes" id="UP000004671"/>
    </source>
</evidence>
<dbReference type="PaxDb" id="880073-Calab_1824"/>
<dbReference type="OrthoDB" id="4349922at2"/>
<keyword evidence="4" id="KW-1185">Reference proteome</keyword>
<proteinExistence type="predicted"/>
<dbReference type="EMBL" id="CM001402">
    <property type="protein sequence ID" value="EHO41440.1"/>
    <property type="molecule type" value="Genomic_DNA"/>
</dbReference>
<dbReference type="KEGG" id="caby:Cabys_572"/>
<name>H1XT11_CALAY</name>
<keyword evidence="2" id="KW-0808">Transferase</keyword>
<gene>
    <name evidence="2" type="primary">celD</name>
    <name evidence="2" type="synonym">BcsL</name>
    <name evidence="2" type="ORF">Cabys_572</name>
    <name evidence="3" type="ORF">Calab_1824</name>
</gene>
<dbReference type="RefSeq" id="WP_006928573.1">
    <property type="nucleotide sequence ID" value="NZ_CM001402.1"/>
</dbReference>
<evidence type="ECO:0000313" key="3">
    <source>
        <dbReference type="EMBL" id="EHO41440.1"/>
    </source>
</evidence>
<dbReference type="STRING" id="880073.Cabys_572"/>
<dbReference type="InterPro" id="IPR038740">
    <property type="entry name" value="BioF2-like_GNAT_dom"/>
</dbReference>
<dbReference type="eggNOG" id="COG5653">
    <property type="taxonomic scope" value="Bacteria"/>
</dbReference>
<dbReference type="Proteomes" id="UP000004671">
    <property type="component" value="Chromosome"/>
</dbReference>
<accession>H1XT11</accession>
<reference evidence="2 5" key="2">
    <citation type="submission" date="2016-11" db="EMBL/GenBank/DDBJ databases">
        <title>Genomic analysis of Caldithrix abyssi and proposal of a novel bacterial phylum Caldithrichaeota.</title>
        <authorList>
            <person name="Kublanov I."/>
            <person name="Sigalova O."/>
            <person name="Gavrilov S."/>
            <person name="Lebedinsky A."/>
            <person name="Ivanova N."/>
            <person name="Daum C."/>
            <person name="Reddy T."/>
            <person name="Klenk H.P."/>
            <person name="Goker M."/>
            <person name="Reva O."/>
            <person name="Miroshnichenko M."/>
            <person name="Kyprides N."/>
            <person name="Woyke T."/>
            <person name="Gelfand M."/>
        </authorList>
    </citation>
    <scope>NUCLEOTIDE SEQUENCE [LARGE SCALE GENOMIC DNA]</scope>
    <source>
        <strain evidence="2 5">LF13</strain>
    </source>
</reference>
<dbReference type="Pfam" id="PF13480">
    <property type="entry name" value="Acetyltransf_6"/>
    <property type="match status" value="1"/>
</dbReference>
<reference evidence="3 4" key="1">
    <citation type="submission" date="2011-09" db="EMBL/GenBank/DDBJ databases">
        <title>The permanent draft genome of Caldithrix abyssi DSM 13497.</title>
        <authorList>
            <consortium name="US DOE Joint Genome Institute (JGI-PGF)"/>
            <person name="Lucas S."/>
            <person name="Han J."/>
            <person name="Lapidus A."/>
            <person name="Bruce D."/>
            <person name="Goodwin L."/>
            <person name="Pitluck S."/>
            <person name="Peters L."/>
            <person name="Kyrpides N."/>
            <person name="Mavromatis K."/>
            <person name="Ivanova N."/>
            <person name="Mikhailova N."/>
            <person name="Chertkov O."/>
            <person name="Detter J.C."/>
            <person name="Tapia R."/>
            <person name="Han C."/>
            <person name="Land M."/>
            <person name="Hauser L."/>
            <person name="Markowitz V."/>
            <person name="Cheng J.-F."/>
            <person name="Hugenholtz P."/>
            <person name="Woyke T."/>
            <person name="Wu D."/>
            <person name="Spring S."/>
            <person name="Brambilla E."/>
            <person name="Klenk H.-P."/>
            <person name="Eisen J.A."/>
        </authorList>
    </citation>
    <scope>NUCLEOTIDE SEQUENCE [LARGE SCALE GENOMIC DNA]</scope>
    <source>
        <strain evidence="3 4">DSM 13497</strain>
    </source>
</reference>
<evidence type="ECO:0000259" key="1">
    <source>
        <dbReference type="Pfam" id="PF13480"/>
    </source>
</evidence>
<evidence type="ECO:0000313" key="5">
    <source>
        <dbReference type="Proteomes" id="UP000183868"/>
    </source>
</evidence>
<dbReference type="HOGENOM" id="CLU_063014_0_0_0"/>
<dbReference type="Proteomes" id="UP000183868">
    <property type="component" value="Chromosome"/>
</dbReference>
<protein>
    <submittedName>
        <fullName evidence="2">Acetyltransferase involved in cellulose biosynthesis, CelD/BcsL family</fullName>
    </submittedName>
</protein>
<dbReference type="EMBL" id="CP018099">
    <property type="protein sequence ID" value="APF17323.1"/>
    <property type="molecule type" value="Genomic_DNA"/>
</dbReference>
<evidence type="ECO:0000313" key="2">
    <source>
        <dbReference type="EMBL" id="APF17323.1"/>
    </source>
</evidence>
<dbReference type="InParanoid" id="H1XT11"/>
<dbReference type="GO" id="GO:0016740">
    <property type="term" value="F:transferase activity"/>
    <property type="evidence" value="ECO:0007669"/>
    <property type="project" value="UniProtKB-KW"/>
</dbReference>
<dbReference type="SUPFAM" id="SSF55729">
    <property type="entry name" value="Acyl-CoA N-acyltransferases (Nat)"/>
    <property type="match status" value="1"/>
</dbReference>
<organism evidence="3 4">
    <name type="scientific">Caldithrix abyssi DSM 13497</name>
    <dbReference type="NCBI Taxonomy" id="880073"/>
    <lineage>
        <taxon>Bacteria</taxon>
        <taxon>Pseudomonadati</taxon>
        <taxon>Calditrichota</taxon>
        <taxon>Calditrichia</taxon>
        <taxon>Calditrichales</taxon>
        <taxon>Calditrichaceae</taxon>
        <taxon>Caldithrix</taxon>
    </lineage>
</organism>
<dbReference type="InterPro" id="IPR016181">
    <property type="entry name" value="Acyl_CoA_acyltransferase"/>
</dbReference>
<sequence length="382" mass="45911">MAKFSGTIQVNVITTIEDFYRLEGDWNHLLRHIPGYLPTMTFQWHRAWLEVNQDQILKLHIFVFKDHNERLIGILPFVRTQARILTKKLNVYTFSGARDQIQTLIVCKQEHQIPILLKLLAHFYETHRDWDLLTLRRLSASRADDIYLERILKKYRWPFSVESHLCVPYIRLQGDFSTYFKERSRHFRHEIKRKTNRLRKMGELFYLAIEAPLSNEDFQQFLELEDAGWKGRNKSSLKHRAHLHGLFKKLSLINTPQLKMIQFKLLLDSQLISASLCLQTMDGLHVMKIAYDERFKKQSPGLLLRLYEIEYAFKQGLKLYDFSGKEQRWMRAFTSRRHHVMDYIIYRKTFISLIRYLGFTRFRPFIRHSPFSAHLLKHLIKD</sequence>
<feature type="domain" description="BioF2-like acetyltransferase" evidence="1">
    <location>
        <begin position="185"/>
        <end position="329"/>
    </location>
</feature>
<dbReference type="AlphaFoldDB" id="H1XT11"/>
<dbReference type="Gene3D" id="3.40.630.30">
    <property type="match status" value="1"/>
</dbReference>